<organism evidence="2 3">
    <name type="scientific">Anaeromyxobacter diazotrophicus</name>
    <dbReference type="NCBI Taxonomy" id="2590199"/>
    <lineage>
        <taxon>Bacteria</taxon>
        <taxon>Pseudomonadati</taxon>
        <taxon>Myxococcota</taxon>
        <taxon>Myxococcia</taxon>
        <taxon>Myxococcales</taxon>
        <taxon>Cystobacterineae</taxon>
        <taxon>Anaeromyxobacteraceae</taxon>
        <taxon>Anaeromyxobacter</taxon>
    </lineage>
</organism>
<name>A0A7I9VLX2_9BACT</name>
<dbReference type="Proteomes" id="UP000503640">
    <property type="component" value="Unassembled WGS sequence"/>
</dbReference>
<protein>
    <submittedName>
        <fullName evidence="2">Uncharacterized protein</fullName>
    </submittedName>
</protein>
<proteinExistence type="predicted"/>
<evidence type="ECO:0000256" key="1">
    <source>
        <dbReference type="SAM" id="MobiDB-lite"/>
    </source>
</evidence>
<accession>A0A7I9VLX2</accession>
<evidence type="ECO:0000313" key="2">
    <source>
        <dbReference type="EMBL" id="GEJ57130.1"/>
    </source>
</evidence>
<feature type="region of interest" description="Disordered" evidence="1">
    <location>
        <begin position="30"/>
        <end position="53"/>
    </location>
</feature>
<sequence length="104" mass="11124">MAATRIGAGAAWNLLTAPWPGAPRAPLTEDAVSLERKPSKVAGEPPPDGKPFHVGAHVVRVSSTNARWHVTVDAAAFDRWFTSEAEAWAAGVREADRLQRLADS</sequence>
<reference evidence="3" key="1">
    <citation type="journal article" date="2020" name="Appl. Environ. Microbiol.">
        <title>Diazotrophic Anaeromyxobacter Isolates from Soils.</title>
        <authorList>
            <person name="Masuda Y."/>
            <person name="Yamanaka H."/>
            <person name="Xu Z.X."/>
            <person name="Shiratori Y."/>
            <person name="Aono T."/>
            <person name="Amachi S."/>
            <person name="Senoo K."/>
            <person name="Itoh H."/>
        </authorList>
    </citation>
    <scope>NUCLEOTIDE SEQUENCE [LARGE SCALE GENOMIC DNA]</scope>
    <source>
        <strain evidence="3">R267</strain>
    </source>
</reference>
<evidence type="ECO:0000313" key="3">
    <source>
        <dbReference type="Proteomes" id="UP000503640"/>
    </source>
</evidence>
<gene>
    <name evidence="2" type="ORF">AMYX_18710</name>
</gene>
<dbReference type="AlphaFoldDB" id="A0A7I9VLX2"/>
<keyword evidence="3" id="KW-1185">Reference proteome</keyword>
<dbReference type="EMBL" id="BJTG01000004">
    <property type="protein sequence ID" value="GEJ57130.1"/>
    <property type="molecule type" value="Genomic_DNA"/>
</dbReference>
<comment type="caution">
    <text evidence="2">The sequence shown here is derived from an EMBL/GenBank/DDBJ whole genome shotgun (WGS) entry which is preliminary data.</text>
</comment>